<gene>
    <name evidence="7" type="ORF">IX84_12295</name>
</gene>
<reference evidence="7 8" key="1">
    <citation type="journal article" date="2014" name="Int. J. Syst. Evol. Microbiol.">
        <title>Phaeodactylibacter xiamenensis gen. nov., sp. nov., a member of the family Saprospiraceae isolated from the marine alga Phaeodactylum tricornutum.</title>
        <authorList>
            <person name="Chen Z.Jr."/>
            <person name="Lei X."/>
            <person name="Lai Q."/>
            <person name="Li Y."/>
            <person name="Zhang B."/>
            <person name="Zhang J."/>
            <person name="Zhang H."/>
            <person name="Yang L."/>
            <person name="Zheng W."/>
            <person name="Tian Y."/>
            <person name="Yu Z."/>
            <person name="Xu H.Jr."/>
            <person name="Zheng T."/>
        </authorList>
    </citation>
    <scope>NUCLEOTIDE SEQUENCE [LARGE SCALE GENOMIC DNA]</scope>
    <source>
        <strain evidence="7 8">KD52</strain>
    </source>
</reference>
<keyword evidence="1 4" id="KW-0349">Heme</keyword>
<dbReference type="Pfam" id="PF13442">
    <property type="entry name" value="Cytochrome_CBB3"/>
    <property type="match status" value="1"/>
</dbReference>
<dbReference type="Gene3D" id="1.10.760.10">
    <property type="entry name" value="Cytochrome c-like domain"/>
    <property type="match status" value="1"/>
</dbReference>
<dbReference type="PANTHER" id="PTHR33751:SF1">
    <property type="entry name" value="CBB3-TYPE CYTOCHROME C OXIDASE SUBUNIT FIXP"/>
    <property type="match status" value="1"/>
</dbReference>
<keyword evidence="5" id="KW-0732">Signal</keyword>
<evidence type="ECO:0000256" key="5">
    <source>
        <dbReference type="SAM" id="SignalP"/>
    </source>
</evidence>
<dbReference type="PROSITE" id="PS51257">
    <property type="entry name" value="PROKAR_LIPOPROTEIN"/>
    <property type="match status" value="1"/>
</dbReference>
<dbReference type="GO" id="GO:0009055">
    <property type="term" value="F:electron transfer activity"/>
    <property type="evidence" value="ECO:0007669"/>
    <property type="project" value="InterPro"/>
</dbReference>
<dbReference type="SUPFAM" id="SSF46626">
    <property type="entry name" value="Cytochrome c"/>
    <property type="match status" value="1"/>
</dbReference>
<dbReference type="GO" id="GO:0020037">
    <property type="term" value="F:heme binding"/>
    <property type="evidence" value="ECO:0007669"/>
    <property type="project" value="InterPro"/>
</dbReference>
<keyword evidence="2 4" id="KW-0479">Metal-binding</keyword>
<sequence length="114" mass="12017">MRKGLVFIAIAAFVYACGGSSAPAESNSSAGAKAVAAVAKPDGEKIYKQYCVTCHGLYGDMGASGAYNLQESALTLEERINVITNGRKAMTAFEALLDEKEIKAVAKYTMKLGE</sequence>
<keyword evidence="3 4" id="KW-0408">Iron</keyword>
<evidence type="ECO:0000313" key="7">
    <source>
        <dbReference type="EMBL" id="KGE87904.1"/>
    </source>
</evidence>
<evidence type="ECO:0000313" key="8">
    <source>
        <dbReference type="Proteomes" id="UP000029736"/>
    </source>
</evidence>
<dbReference type="GO" id="GO:0046872">
    <property type="term" value="F:metal ion binding"/>
    <property type="evidence" value="ECO:0007669"/>
    <property type="project" value="UniProtKB-KW"/>
</dbReference>
<evidence type="ECO:0000256" key="2">
    <source>
        <dbReference type="ARBA" id="ARBA00022723"/>
    </source>
</evidence>
<dbReference type="InterPro" id="IPR009056">
    <property type="entry name" value="Cyt_c-like_dom"/>
</dbReference>
<proteinExistence type="predicted"/>
<name>A0A098S6E2_9BACT</name>
<dbReference type="InterPro" id="IPR036909">
    <property type="entry name" value="Cyt_c-like_dom_sf"/>
</dbReference>
<dbReference type="Proteomes" id="UP000029736">
    <property type="component" value="Unassembled WGS sequence"/>
</dbReference>
<accession>A0A098S6E2</accession>
<feature type="chain" id="PRO_5001939929" description="Cytochrome c domain-containing protein" evidence="5">
    <location>
        <begin position="25"/>
        <end position="114"/>
    </location>
</feature>
<comment type="caution">
    <text evidence="7">The sequence shown here is derived from an EMBL/GenBank/DDBJ whole genome shotgun (WGS) entry which is preliminary data.</text>
</comment>
<organism evidence="7 8">
    <name type="scientific">Phaeodactylibacter xiamenensis</name>
    <dbReference type="NCBI Taxonomy" id="1524460"/>
    <lineage>
        <taxon>Bacteria</taxon>
        <taxon>Pseudomonadati</taxon>
        <taxon>Bacteroidota</taxon>
        <taxon>Saprospiria</taxon>
        <taxon>Saprospirales</taxon>
        <taxon>Haliscomenobacteraceae</taxon>
        <taxon>Phaeodactylibacter</taxon>
    </lineage>
</organism>
<feature type="domain" description="Cytochrome c" evidence="6">
    <location>
        <begin position="38"/>
        <end position="113"/>
    </location>
</feature>
<evidence type="ECO:0000256" key="1">
    <source>
        <dbReference type="ARBA" id="ARBA00022617"/>
    </source>
</evidence>
<protein>
    <recommendedName>
        <fullName evidence="6">Cytochrome c domain-containing protein</fullName>
    </recommendedName>
</protein>
<dbReference type="STRING" id="1524460.IX84_12295"/>
<dbReference type="OrthoDB" id="9794322at2"/>
<dbReference type="PROSITE" id="PS51007">
    <property type="entry name" value="CYTC"/>
    <property type="match status" value="1"/>
</dbReference>
<dbReference type="RefSeq" id="WP_044220511.1">
    <property type="nucleotide sequence ID" value="NZ_JBKAGJ010000012.1"/>
</dbReference>
<dbReference type="EMBL" id="JPOS01000029">
    <property type="protein sequence ID" value="KGE87904.1"/>
    <property type="molecule type" value="Genomic_DNA"/>
</dbReference>
<evidence type="ECO:0000259" key="6">
    <source>
        <dbReference type="PROSITE" id="PS51007"/>
    </source>
</evidence>
<dbReference type="AlphaFoldDB" id="A0A098S6E2"/>
<dbReference type="InterPro" id="IPR050597">
    <property type="entry name" value="Cytochrome_c_Oxidase_Subunit"/>
</dbReference>
<evidence type="ECO:0000256" key="4">
    <source>
        <dbReference type="PROSITE-ProRule" id="PRU00433"/>
    </source>
</evidence>
<dbReference type="PANTHER" id="PTHR33751">
    <property type="entry name" value="CBB3-TYPE CYTOCHROME C OXIDASE SUBUNIT FIXP"/>
    <property type="match status" value="1"/>
</dbReference>
<feature type="signal peptide" evidence="5">
    <location>
        <begin position="1"/>
        <end position="24"/>
    </location>
</feature>
<evidence type="ECO:0000256" key="3">
    <source>
        <dbReference type="ARBA" id="ARBA00023004"/>
    </source>
</evidence>
<keyword evidence="8" id="KW-1185">Reference proteome</keyword>